<organism evidence="1 2">
    <name type="scientific">Pangasius djambal</name>
    <dbReference type="NCBI Taxonomy" id="1691987"/>
    <lineage>
        <taxon>Eukaryota</taxon>
        <taxon>Metazoa</taxon>
        <taxon>Chordata</taxon>
        <taxon>Craniata</taxon>
        <taxon>Vertebrata</taxon>
        <taxon>Euteleostomi</taxon>
        <taxon>Actinopterygii</taxon>
        <taxon>Neopterygii</taxon>
        <taxon>Teleostei</taxon>
        <taxon>Ostariophysi</taxon>
        <taxon>Siluriformes</taxon>
        <taxon>Pangasiidae</taxon>
        <taxon>Pangasius</taxon>
    </lineage>
</organism>
<reference evidence="1" key="1">
    <citation type="submission" date="2020-02" db="EMBL/GenBank/DDBJ databases">
        <title>Genome sequencing of the panga catfish, Pangasius djambal.</title>
        <authorList>
            <person name="Wen M."/>
            <person name="Zahm M."/>
            <person name="Roques C."/>
            <person name="Cabau C."/>
            <person name="Klopp C."/>
            <person name="Donnadieu C."/>
            <person name="Jouanno E."/>
            <person name="Avarre J.-C."/>
            <person name="Campet M."/>
            <person name="Ha T."/>
            <person name="Dugue R."/>
            <person name="Lampietro C."/>
            <person name="Louis A."/>
            <person name="Herpin A."/>
            <person name="Echchiki A."/>
            <person name="Berthelot C."/>
            <person name="Parey E."/>
            <person name="Roest-Crollius H."/>
            <person name="Braasch I."/>
            <person name="Postlethwait J.H."/>
            <person name="Bobe J."/>
            <person name="Montfort J."/>
            <person name="Bouchez O."/>
            <person name="Begum T."/>
            <person name="Schartl M."/>
            <person name="Gustiano R."/>
            <person name="Guiguen Y."/>
        </authorList>
    </citation>
    <scope>NUCLEOTIDE SEQUENCE</scope>
    <source>
        <strain evidence="1">Pdj_M5554</strain>
    </source>
</reference>
<gene>
    <name evidence="1" type="ORF">PDJAM_G00002640</name>
</gene>
<protein>
    <submittedName>
        <fullName evidence="1">Uncharacterized protein</fullName>
    </submittedName>
</protein>
<dbReference type="Proteomes" id="UP000830395">
    <property type="component" value="Chromosome 1"/>
</dbReference>
<name>A0ACC5XXW3_9TELE</name>
<sequence length="351" mass="40475">MSNFSQSLTVFQLWSAVAMEIACKERARAVGAERQRDENTVNERNECTVTWSVPKLEASSEEEVVSGGFSGDVCCVCGRNVAFLDHQTEHFIKYTDEVCCHLCQMKFSHMNALALHLKNAHPKYHIFCKGCNMYMGRHPLKEWTVETDKAPETPKKKLLDEEVEEVIIENEEVEIKSSPSTQILPSSQGPLKIVAMFVNQSKELALQKRMRQSWRSKAVFPCRQCGAVSRQFSLGVRHRYQHRGPRLHRCQCGRAFQQRMHLLRHQVQHAEATRYVCAACGQMFCGTQQLACHRPLFRITPSNRKKQANKECRNMFQCYCGHSFTRPAALLWHMLKNSKARKPRLKVFRLT</sequence>
<proteinExistence type="predicted"/>
<evidence type="ECO:0000313" key="2">
    <source>
        <dbReference type="Proteomes" id="UP000830395"/>
    </source>
</evidence>
<accession>A0ACC5XXW3</accession>
<comment type="caution">
    <text evidence="1">The sequence shown here is derived from an EMBL/GenBank/DDBJ whole genome shotgun (WGS) entry which is preliminary data.</text>
</comment>
<keyword evidence="2" id="KW-1185">Reference proteome</keyword>
<evidence type="ECO:0000313" key="1">
    <source>
        <dbReference type="EMBL" id="MCJ8728279.1"/>
    </source>
</evidence>
<dbReference type="EMBL" id="CM040975">
    <property type="protein sequence ID" value="MCJ8728279.1"/>
    <property type="molecule type" value="Genomic_DNA"/>
</dbReference>